<dbReference type="EMBL" id="JABFAC010000009">
    <property type="protein sequence ID" value="MBA0625041.1"/>
    <property type="molecule type" value="Genomic_DNA"/>
</dbReference>
<gene>
    <name evidence="1" type="ORF">Godav_010293</name>
</gene>
<evidence type="ECO:0000313" key="2">
    <source>
        <dbReference type="Proteomes" id="UP000593561"/>
    </source>
</evidence>
<keyword evidence="2" id="KW-1185">Reference proteome</keyword>
<proteinExistence type="predicted"/>
<sequence length="31" mass="3743">MNSHRLLEKVEECDLLWEYNALQAYDHYAST</sequence>
<name>A0A7J8SG47_GOSDV</name>
<evidence type="ECO:0000313" key="1">
    <source>
        <dbReference type="EMBL" id="MBA0625041.1"/>
    </source>
</evidence>
<organism evidence="1 2">
    <name type="scientific">Gossypium davidsonii</name>
    <name type="common">Davidson's cotton</name>
    <name type="synonym">Gossypium klotzschianum subsp. davidsonii</name>
    <dbReference type="NCBI Taxonomy" id="34287"/>
    <lineage>
        <taxon>Eukaryota</taxon>
        <taxon>Viridiplantae</taxon>
        <taxon>Streptophyta</taxon>
        <taxon>Embryophyta</taxon>
        <taxon>Tracheophyta</taxon>
        <taxon>Spermatophyta</taxon>
        <taxon>Magnoliopsida</taxon>
        <taxon>eudicotyledons</taxon>
        <taxon>Gunneridae</taxon>
        <taxon>Pentapetalae</taxon>
        <taxon>rosids</taxon>
        <taxon>malvids</taxon>
        <taxon>Malvales</taxon>
        <taxon>Malvaceae</taxon>
        <taxon>Malvoideae</taxon>
        <taxon>Gossypium</taxon>
    </lineage>
</organism>
<comment type="caution">
    <text evidence="1">The sequence shown here is derived from an EMBL/GenBank/DDBJ whole genome shotgun (WGS) entry which is preliminary data.</text>
</comment>
<dbReference type="AlphaFoldDB" id="A0A7J8SG47"/>
<feature type="non-terminal residue" evidence="1">
    <location>
        <position position="31"/>
    </location>
</feature>
<protein>
    <submittedName>
        <fullName evidence="1">Uncharacterized protein</fullName>
    </submittedName>
</protein>
<accession>A0A7J8SG47</accession>
<dbReference type="Proteomes" id="UP000593561">
    <property type="component" value="Unassembled WGS sequence"/>
</dbReference>
<reference evidence="1 2" key="1">
    <citation type="journal article" date="2019" name="Genome Biol. Evol.">
        <title>Insights into the evolution of the New World diploid cottons (Gossypium, subgenus Houzingenia) based on genome sequencing.</title>
        <authorList>
            <person name="Grover C.E."/>
            <person name="Arick M.A. 2nd"/>
            <person name="Thrash A."/>
            <person name="Conover J.L."/>
            <person name="Sanders W.S."/>
            <person name="Peterson D.G."/>
            <person name="Frelichowski J.E."/>
            <person name="Scheffler J.A."/>
            <person name="Scheffler B.E."/>
            <person name="Wendel J.F."/>
        </authorList>
    </citation>
    <scope>NUCLEOTIDE SEQUENCE [LARGE SCALE GENOMIC DNA]</scope>
    <source>
        <strain evidence="1">27</strain>
        <tissue evidence="1">Leaf</tissue>
    </source>
</reference>